<dbReference type="Proteomes" id="UP001501433">
    <property type="component" value="Unassembled WGS sequence"/>
</dbReference>
<evidence type="ECO:0000259" key="1">
    <source>
        <dbReference type="PROSITE" id="PS50835"/>
    </source>
</evidence>
<keyword evidence="3" id="KW-1185">Reference proteome</keyword>
<reference evidence="3" key="1">
    <citation type="journal article" date="2019" name="Int. J. Syst. Evol. Microbiol.">
        <title>The Global Catalogue of Microorganisms (GCM) 10K type strain sequencing project: providing services to taxonomists for standard genome sequencing and annotation.</title>
        <authorList>
            <consortium name="The Broad Institute Genomics Platform"/>
            <consortium name="The Broad Institute Genome Sequencing Center for Infectious Disease"/>
            <person name="Wu L."/>
            <person name="Ma J."/>
        </authorList>
    </citation>
    <scope>NUCLEOTIDE SEQUENCE [LARGE SCALE GENOMIC DNA]</scope>
    <source>
        <strain evidence="3">JCM 18325</strain>
    </source>
</reference>
<sequence>MRNFNIYKIVVVLLFSFGAKINAQVVISKPSLGFTQACASPSFNSYNVTFTFSPETAITSTNQFIVELSDDTGSFTNPTIIYTSAQGLITTSPATLNFAVPTTIAGEAYRLRIKSTSPASSSTPSNAFAAYYKIQDTPFSINNLISTGVYCSGGSYLLTIDNPGGATNDSPLQYPSLTFNWYRETGPTTSVFVASGETLSVNQPGTYFVETNYGTCTSNSYSNRVTVSESSTSSTSEISSSLGNPYCSSQGATTLSAINGISYQWYKDGNIISGATGQMYETNQPGNYSVNINLGNCSTSASINLENNGFTSSIDVPEFNSLNEGETLTATVTTDAQNPQFVWYFDDVVISGANTNSYEASQIGNYKVVVSQTSGCIASTEYVFSIREPFPDVANIPNLISPNGDGINDTWVIPQEYVNGANAEVTILTPQGKIVLQTNNYQNNWPENQIDFVSVNPIYYYIIKSANNQIKKGSITVVK</sequence>
<evidence type="ECO:0000313" key="3">
    <source>
        <dbReference type="Proteomes" id="UP001501433"/>
    </source>
</evidence>
<dbReference type="RefSeq" id="WP_345276343.1">
    <property type="nucleotide sequence ID" value="NZ_BAABJW010000002.1"/>
</dbReference>
<dbReference type="Gene3D" id="2.60.40.10">
    <property type="entry name" value="Immunoglobulins"/>
    <property type="match status" value="1"/>
</dbReference>
<dbReference type="InterPro" id="IPR013783">
    <property type="entry name" value="Ig-like_fold"/>
</dbReference>
<dbReference type="PROSITE" id="PS50835">
    <property type="entry name" value="IG_LIKE"/>
    <property type="match status" value="1"/>
</dbReference>
<organism evidence="2 3">
    <name type="scientific">Litoribaculum gwangyangense</name>
    <dbReference type="NCBI Taxonomy" id="1130722"/>
    <lineage>
        <taxon>Bacteria</taxon>
        <taxon>Pseudomonadati</taxon>
        <taxon>Bacteroidota</taxon>
        <taxon>Flavobacteriia</taxon>
        <taxon>Flavobacteriales</taxon>
        <taxon>Flavobacteriaceae</taxon>
        <taxon>Litoribaculum</taxon>
    </lineage>
</organism>
<comment type="caution">
    <text evidence="2">The sequence shown here is derived from an EMBL/GenBank/DDBJ whole genome shotgun (WGS) entry which is preliminary data.</text>
</comment>
<gene>
    <name evidence="2" type="ORF">GCM10023330_15090</name>
</gene>
<dbReference type="EMBL" id="BAABJW010000002">
    <property type="protein sequence ID" value="GAA4809175.1"/>
    <property type="molecule type" value="Genomic_DNA"/>
</dbReference>
<evidence type="ECO:0000313" key="2">
    <source>
        <dbReference type="EMBL" id="GAA4809175.1"/>
    </source>
</evidence>
<accession>A0ABP9CJV9</accession>
<name>A0ABP9CJV9_9FLAO</name>
<dbReference type="InterPro" id="IPR007110">
    <property type="entry name" value="Ig-like_dom"/>
</dbReference>
<protein>
    <submittedName>
        <fullName evidence="2">Gliding motility-associated C-terminal domain-containing protein</fullName>
    </submittedName>
</protein>
<dbReference type="Pfam" id="PF13585">
    <property type="entry name" value="CHU_C"/>
    <property type="match status" value="1"/>
</dbReference>
<proteinExistence type="predicted"/>
<feature type="domain" description="Ig-like" evidence="1">
    <location>
        <begin position="118"/>
        <end position="239"/>
    </location>
</feature>